<comment type="caution">
    <text evidence="3">The sequence shown here is derived from an EMBL/GenBank/DDBJ whole genome shotgun (WGS) entry which is preliminary data.</text>
</comment>
<protein>
    <recommendedName>
        <fullName evidence="2">Phosphoribosyltransferase domain-containing protein</fullName>
    </recommendedName>
</protein>
<feature type="compositionally biased region" description="Polar residues" evidence="1">
    <location>
        <begin position="13"/>
        <end position="31"/>
    </location>
</feature>
<gene>
    <name evidence="3" type="ORF">LOCC1_G007887</name>
</gene>
<organism evidence="3 4">
    <name type="scientific">Lachnellula occidentalis</name>
    <dbReference type="NCBI Taxonomy" id="215460"/>
    <lineage>
        <taxon>Eukaryota</taxon>
        <taxon>Fungi</taxon>
        <taxon>Dikarya</taxon>
        <taxon>Ascomycota</taxon>
        <taxon>Pezizomycotina</taxon>
        <taxon>Leotiomycetes</taxon>
        <taxon>Helotiales</taxon>
        <taxon>Lachnaceae</taxon>
        <taxon>Lachnellula</taxon>
    </lineage>
</organism>
<dbReference type="InterPro" id="IPR029057">
    <property type="entry name" value="PRTase-like"/>
</dbReference>
<dbReference type="SUPFAM" id="SSF53271">
    <property type="entry name" value="PRTase-like"/>
    <property type="match status" value="1"/>
</dbReference>
<evidence type="ECO:0000259" key="2">
    <source>
        <dbReference type="Pfam" id="PF00156"/>
    </source>
</evidence>
<dbReference type="OrthoDB" id="363185at2759"/>
<evidence type="ECO:0000313" key="3">
    <source>
        <dbReference type="EMBL" id="TVY34354.1"/>
    </source>
</evidence>
<evidence type="ECO:0000313" key="4">
    <source>
        <dbReference type="Proteomes" id="UP000443090"/>
    </source>
</evidence>
<feature type="region of interest" description="Disordered" evidence="1">
    <location>
        <begin position="12"/>
        <end position="31"/>
    </location>
</feature>
<reference evidence="3 4" key="1">
    <citation type="submission" date="2018-05" db="EMBL/GenBank/DDBJ databases">
        <title>Genome sequencing and assembly of the regulated plant pathogen Lachnellula willkommii and related sister species for the development of diagnostic species identification markers.</title>
        <authorList>
            <person name="Giroux E."/>
            <person name="Bilodeau G."/>
        </authorList>
    </citation>
    <scope>NUCLEOTIDE SEQUENCE [LARGE SCALE GENOMIC DNA]</scope>
    <source>
        <strain evidence="3 4">CBS 160.35</strain>
    </source>
</reference>
<dbReference type="CDD" id="cd06223">
    <property type="entry name" value="PRTases_typeI"/>
    <property type="match status" value="1"/>
</dbReference>
<dbReference type="Pfam" id="PF00156">
    <property type="entry name" value="Pribosyltran"/>
    <property type="match status" value="1"/>
</dbReference>
<accession>A0A8H8RH08</accession>
<dbReference type="Gene3D" id="3.40.50.2020">
    <property type="match status" value="1"/>
</dbReference>
<keyword evidence="4" id="KW-1185">Reference proteome</keyword>
<dbReference type="PANTHER" id="PTHR43218">
    <property type="entry name" value="PHOSPHORIBOSYLTRANSFERASE-RELATED"/>
    <property type="match status" value="1"/>
</dbReference>
<name>A0A8H8RH08_9HELO</name>
<evidence type="ECO:0000256" key="1">
    <source>
        <dbReference type="SAM" id="MobiDB-lite"/>
    </source>
</evidence>
<dbReference type="PANTHER" id="PTHR43218:SF1">
    <property type="entry name" value="PHOSPHORIBOSYLTRANSFERASE"/>
    <property type="match status" value="1"/>
</dbReference>
<dbReference type="InterPro" id="IPR000836">
    <property type="entry name" value="PRTase_dom"/>
</dbReference>
<dbReference type="EMBL" id="QGMI01001175">
    <property type="protein sequence ID" value="TVY34354.1"/>
    <property type="molecule type" value="Genomic_DNA"/>
</dbReference>
<dbReference type="AlphaFoldDB" id="A0A8H8RH08"/>
<feature type="domain" description="Phosphoribosyltransferase" evidence="2">
    <location>
        <begin position="62"/>
        <end position="148"/>
    </location>
</feature>
<dbReference type="Proteomes" id="UP000443090">
    <property type="component" value="Unassembled WGS sequence"/>
</dbReference>
<proteinExistence type="predicted"/>
<sequence length="157" mass="16607">MPLAPTRLRLDRLTSTGTKSKPATESATPEAQGQGQLAVASLLITHASFSVSATLETCLTDALRPYKGEVDVVIGLPTLGLGVAVRVAGGLGFGYSRKFWYEDALSTVISSITSPGEGKRVFLDPNLLELVRGRRVLVVDDAVSSGMSFSSFFMNLG</sequence>